<organism evidence="2 3">
    <name type="scientific">Labedella phragmitis</name>
    <dbReference type="NCBI Taxonomy" id="2498849"/>
    <lineage>
        <taxon>Bacteria</taxon>
        <taxon>Bacillati</taxon>
        <taxon>Actinomycetota</taxon>
        <taxon>Actinomycetes</taxon>
        <taxon>Micrococcales</taxon>
        <taxon>Microbacteriaceae</taxon>
        <taxon>Labedella</taxon>
    </lineage>
</organism>
<sequence length="158" mass="16005">MRRSHPAVERVEAALAAAGTPAEVVWFDEGAHTAAAAAAALDCPVGAIANSLVFTLDGEPVLVMTSGAHRVDTAFLGPLLGGRLKRADADAVKSATGQVIGGVAPVGHPAPLRTWVDTALAAFPVIWAAAGHAHTVFPTTFDDLVRLTGGTPTAVALD</sequence>
<dbReference type="AlphaFoldDB" id="A0A444PS64"/>
<dbReference type="Pfam" id="PF04073">
    <property type="entry name" value="tRNA_edit"/>
    <property type="match status" value="1"/>
</dbReference>
<dbReference type="InterPro" id="IPR007214">
    <property type="entry name" value="YbaK/aa-tRNA-synth-assoc-dom"/>
</dbReference>
<dbReference type="GO" id="GO:0002161">
    <property type="term" value="F:aminoacyl-tRNA deacylase activity"/>
    <property type="evidence" value="ECO:0007669"/>
    <property type="project" value="InterPro"/>
</dbReference>
<evidence type="ECO:0000313" key="2">
    <source>
        <dbReference type="EMBL" id="RWZ50093.1"/>
    </source>
</evidence>
<comment type="caution">
    <text evidence="2">The sequence shown here is derived from an EMBL/GenBank/DDBJ whole genome shotgun (WGS) entry which is preliminary data.</text>
</comment>
<reference evidence="2 3" key="1">
    <citation type="submission" date="2018-12" db="EMBL/GenBank/DDBJ databases">
        <authorList>
            <person name="Li F."/>
        </authorList>
    </citation>
    <scope>NUCLEOTIDE SEQUENCE [LARGE SCALE GENOMIC DNA]</scope>
    <source>
        <strain evidence="2 3">11W25H-1</strain>
    </source>
</reference>
<dbReference type="PANTHER" id="PTHR30411:SF1">
    <property type="entry name" value="CYTOPLASMIC PROTEIN"/>
    <property type="match status" value="1"/>
</dbReference>
<gene>
    <name evidence="2" type="ORF">ELQ90_11080</name>
</gene>
<evidence type="ECO:0000259" key="1">
    <source>
        <dbReference type="Pfam" id="PF04073"/>
    </source>
</evidence>
<dbReference type="EMBL" id="RZNB01000004">
    <property type="protein sequence ID" value="RWZ50093.1"/>
    <property type="molecule type" value="Genomic_DNA"/>
</dbReference>
<proteinExistence type="predicted"/>
<accession>A0A444PS64</accession>
<dbReference type="SUPFAM" id="SSF55826">
    <property type="entry name" value="YbaK/ProRS associated domain"/>
    <property type="match status" value="1"/>
</dbReference>
<evidence type="ECO:0000313" key="3">
    <source>
        <dbReference type="Proteomes" id="UP000288547"/>
    </source>
</evidence>
<dbReference type="PANTHER" id="PTHR30411">
    <property type="entry name" value="CYTOPLASMIC PROTEIN"/>
    <property type="match status" value="1"/>
</dbReference>
<protein>
    <submittedName>
        <fullName evidence="2">YbaK/EbsC family protein</fullName>
    </submittedName>
</protein>
<dbReference type="InterPro" id="IPR036754">
    <property type="entry name" value="YbaK/aa-tRNA-synt-asso_dom_sf"/>
</dbReference>
<dbReference type="CDD" id="cd04333">
    <property type="entry name" value="ProX_deacylase"/>
    <property type="match status" value="1"/>
</dbReference>
<dbReference type="OrthoDB" id="8536235at2"/>
<keyword evidence="3" id="KW-1185">Reference proteome</keyword>
<feature type="domain" description="YbaK/aminoacyl-tRNA synthetase-associated" evidence="1">
    <location>
        <begin position="29"/>
        <end position="147"/>
    </location>
</feature>
<name>A0A444PS64_9MICO</name>
<dbReference type="Proteomes" id="UP000288547">
    <property type="component" value="Unassembled WGS sequence"/>
</dbReference>
<dbReference type="Gene3D" id="3.90.960.10">
    <property type="entry name" value="YbaK/aminoacyl-tRNA synthetase-associated domain"/>
    <property type="match status" value="1"/>
</dbReference>